<accession>A0A7Z6MUJ5</accession>
<keyword evidence="1" id="KW-0812">Transmembrane</keyword>
<reference evidence="2 3" key="1">
    <citation type="submission" date="2018-07" db="EMBL/GenBank/DDBJ databases">
        <title>Draft Genome Sequence of Pseudomonas fluorescens AHK-1 associated with canker disease of kiwifruit.</title>
        <authorList>
            <person name="Wu Z."/>
        </authorList>
    </citation>
    <scope>NUCLEOTIDE SEQUENCE [LARGE SCALE GENOMIC DNA]</scope>
    <source>
        <strain evidence="2 3">AHK-1</strain>
    </source>
</reference>
<dbReference type="EMBL" id="QRBA01000011">
    <property type="protein sequence ID" value="RDS89276.1"/>
    <property type="molecule type" value="Genomic_DNA"/>
</dbReference>
<keyword evidence="1" id="KW-0472">Membrane</keyword>
<keyword evidence="1" id="KW-1133">Transmembrane helix</keyword>
<proteinExistence type="predicted"/>
<feature type="transmembrane region" description="Helical" evidence="1">
    <location>
        <begin position="113"/>
        <end position="129"/>
    </location>
</feature>
<organism evidence="2 3">
    <name type="scientific">Pseudomonas fluorescens</name>
    <dbReference type="NCBI Taxonomy" id="294"/>
    <lineage>
        <taxon>Bacteria</taxon>
        <taxon>Pseudomonadati</taxon>
        <taxon>Pseudomonadota</taxon>
        <taxon>Gammaproteobacteria</taxon>
        <taxon>Pseudomonadales</taxon>
        <taxon>Pseudomonadaceae</taxon>
        <taxon>Pseudomonas</taxon>
    </lineage>
</organism>
<comment type="caution">
    <text evidence="2">The sequence shown here is derived from an EMBL/GenBank/DDBJ whole genome shotgun (WGS) entry which is preliminary data.</text>
</comment>
<evidence type="ECO:0000313" key="2">
    <source>
        <dbReference type="EMBL" id="RDS89276.1"/>
    </source>
</evidence>
<sequence length="146" mass="16854">MCGPFLWIKFILTKINHDGKCYNTWKQLYLLMAKINSLEKCFFLFLIFGAIGATSYLIDSVFAGWPLNDLDIQLQYLVYASNQTGAQYCEYVGLIPDIMLFENLTGLTIMSKHKLWVFLNVVFVFWLMMPPNNSKRLAVECKGNTN</sequence>
<gene>
    <name evidence="2" type="ORF">DL347_19720</name>
</gene>
<evidence type="ECO:0000313" key="3">
    <source>
        <dbReference type="Proteomes" id="UP000255541"/>
    </source>
</evidence>
<feature type="transmembrane region" description="Helical" evidence="1">
    <location>
        <begin position="41"/>
        <end position="58"/>
    </location>
</feature>
<dbReference type="AlphaFoldDB" id="A0A7Z6MUJ5"/>
<dbReference type="Proteomes" id="UP000255541">
    <property type="component" value="Unassembled WGS sequence"/>
</dbReference>
<evidence type="ECO:0000256" key="1">
    <source>
        <dbReference type="SAM" id="Phobius"/>
    </source>
</evidence>
<name>A0A7Z6MUJ5_PSEFL</name>
<protein>
    <submittedName>
        <fullName evidence="2">Uncharacterized protein</fullName>
    </submittedName>
</protein>